<feature type="domain" description="PGG" evidence="9">
    <location>
        <begin position="813"/>
        <end position="922"/>
    </location>
</feature>
<evidence type="ECO:0000313" key="11">
    <source>
        <dbReference type="RefSeq" id="XP_010416643.1"/>
    </source>
</evidence>
<accession>A0ABM0SV96</accession>
<evidence type="ECO:0000256" key="2">
    <source>
        <dbReference type="ARBA" id="ARBA00022692"/>
    </source>
</evidence>
<feature type="repeat" description="ANK" evidence="7">
    <location>
        <begin position="81"/>
        <end position="114"/>
    </location>
</feature>
<dbReference type="Pfam" id="PF13962">
    <property type="entry name" value="PGG"/>
    <property type="match status" value="1"/>
</dbReference>
<evidence type="ECO:0000256" key="5">
    <source>
        <dbReference type="ARBA" id="ARBA00023043"/>
    </source>
</evidence>
<evidence type="ECO:0000313" key="10">
    <source>
        <dbReference type="Proteomes" id="UP000694864"/>
    </source>
</evidence>
<dbReference type="GeneID" id="104702489"/>
<keyword evidence="6 8" id="KW-0472">Membrane</keyword>
<keyword evidence="3" id="KW-0677">Repeat</keyword>
<feature type="repeat" description="ANK" evidence="7">
    <location>
        <begin position="500"/>
        <end position="524"/>
    </location>
</feature>
<gene>
    <name evidence="11" type="primary">LOC104702489</name>
</gene>
<sequence>MGLISSLGDEIPVEWTFPSTAGDLEARLIRQLEANPSILEKLDKNNYEETILHKAVTDGYEGYAKKIIDFCPSVVSFTNIDGNTPLHLAAQTGNKYILLKMLQSREAKCKEINKQGQTAFILACFNNHVDAARILIEGASSMTMVELAAAFSRQQPAIISSILEKFPNLVLNADEEQTMLSTLLHNAITQGYEEFATKIINIYPSVVSFINDDGNTPLHLAAEIGNKSIISKMLKSEAACMKIINRQGHTAFTLACLNNHVDAARILMKGTSSMTMVELNAAFSVQQPGIIENILERFPSIVLETDEEQSTLLHKACKSGNLEMAKTLLDVDQEIAEKVNKDGLTPLHYAAINGSVEILKEFLDKTPSSFHSTTQGTSETVFHLAARHQNTKAFIFMAKSANLGQLLYNMDAEYNSVLHVAASVDSTSALVRYILTETTIDATLKNKRGIAAVDLFNKDGVDKNNYEDTILHNAVTDGYKGYAQKIIDICPSLISFTNVDGNTPLHLAAQIGNKSIILKMLESGEATCIEMINKQGHTAFILACLNNHVDVAKILVAGASSMKMVELDAAFSRQQSGIIDIILEWFPKLVLETDEEQSTLLHKACKSGNLEMAKTLLDVDQEIAEKVNKDGLTPLHYAAISGSVEILKEFLNKAPSSFNSTTQGTTETVFHLAVKHQNTKAFIFMAQSANLGQLLYNMDAEDNTVLHVAASVDATALVRYILIETTIDVTLKNKNGFAAVDLLNKDGVDFPLLSLWFRQGAEKIKRPSKYVKFAHETGEPIRNTNNLESLIFESREVEWRRDPRNKEREMHSESLQNARNTITIVAVLIASVAFTSGINPPGGVHQDGLLIGKATAGSTTAFKIFSVTNNIALFTSLSIVTLLVSIISYRTKSLKMFVFIAHKMMWLAVASMATAYAAAAWITVPHHEGSKWLVYTTSAIASFALGSMFVYVSYMMAKHILKKGKLKRNLSHRKAASATLDMEAGGDAGCYAY</sequence>
<proteinExistence type="predicted"/>
<evidence type="ECO:0000256" key="1">
    <source>
        <dbReference type="ARBA" id="ARBA00004141"/>
    </source>
</evidence>
<name>A0ABM0SV96_CAMSA</name>
<keyword evidence="2 8" id="KW-0812">Transmembrane</keyword>
<feature type="transmembrane region" description="Helical" evidence="8">
    <location>
        <begin position="934"/>
        <end position="957"/>
    </location>
</feature>
<dbReference type="SMART" id="SM00248">
    <property type="entry name" value="ANK"/>
    <property type="match status" value="16"/>
</dbReference>
<feature type="repeat" description="ANK" evidence="7">
    <location>
        <begin position="630"/>
        <end position="653"/>
    </location>
</feature>
<dbReference type="InterPro" id="IPR026961">
    <property type="entry name" value="PGG_dom"/>
</dbReference>
<evidence type="ECO:0000256" key="8">
    <source>
        <dbReference type="SAM" id="Phobius"/>
    </source>
</evidence>
<feature type="transmembrane region" description="Helical" evidence="8">
    <location>
        <begin position="896"/>
        <end position="922"/>
    </location>
</feature>
<keyword evidence="10" id="KW-1185">Reference proteome</keyword>
<dbReference type="InterPro" id="IPR002110">
    <property type="entry name" value="Ankyrin_rpt"/>
</dbReference>
<dbReference type="Proteomes" id="UP000694864">
    <property type="component" value="Chromosome 7"/>
</dbReference>
<dbReference type="PROSITE" id="PS50297">
    <property type="entry name" value="ANK_REP_REGION"/>
    <property type="match status" value="5"/>
</dbReference>
<feature type="transmembrane region" description="Helical" evidence="8">
    <location>
        <begin position="871"/>
        <end position="889"/>
    </location>
</feature>
<evidence type="ECO:0000256" key="3">
    <source>
        <dbReference type="ARBA" id="ARBA00022737"/>
    </source>
</evidence>
<evidence type="ECO:0000256" key="7">
    <source>
        <dbReference type="PROSITE-ProRule" id="PRU00023"/>
    </source>
</evidence>
<evidence type="ECO:0000259" key="9">
    <source>
        <dbReference type="Pfam" id="PF13962"/>
    </source>
</evidence>
<dbReference type="PANTHER" id="PTHR24186">
    <property type="entry name" value="PROTEIN PHOSPHATASE 1 REGULATORY SUBUNIT"/>
    <property type="match status" value="1"/>
</dbReference>
<dbReference type="SUPFAM" id="SSF48403">
    <property type="entry name" value="Ankyrin repeat"/>
    <property type="match status" value="3"/>
</dbReference>
<dbReference type="Pfam" id="PF12796">
    <property type="entry name" value="Ank_2"/>
    <property type="match status" value="5"/>
</dbReference>
<protein>
    <submittedName>
        <fullName evidence="11">Ankyrin-3</fullName>
    </submittedName>
</protein>
<feature type="repeat" description="ANK" evidence="7">
    <location>
        <begin position="213"/>
        <end position="246"/>
    </location>
</feature>
<evidence type="ECO:0000256" key="6">
    <source>
        <dbReference type="ARBA" id="ARBA00023136"/>
    </source>
</evidence>
<dbReference type="PANTHER" id="PTHR24186:SF38">
    <property type="entry name" value="ANKYRIN REPEAT FAMILY PROTEIN"/>
    <property type="match status" value="1"/>
</dbReference>
<keyword evidence="4 8" id="KW-1133">Transmembrane helix</keyword>
<keyword evidence="5 7" id="KW-0040">ANK repeat</keyword>
<comment type="subcellular location">
    <subcellularLocation>
        <location evidence="1">Membrane</location>
        <topology evidence="1">Multi-pass membrane protein</topology>
    </subcellularLocation>
</comment>
<dbReference type="InterPro" id="IPR036770">
    <property type="entry name" value="Ankyrin_rpt-contain_sf"/>
</dbReference>
<feature type="repeat" description="ANK" evidence="7">
    <location>
        <begin position="342"/>
        <end position="365"/>
    </location>
</feature>
<evidence type="ECO:0000256" key="4">
    <source>
        <dbReference type="ARBA" id="ARBA00022989"/>
    </source>
</evidence>
<dbReference type="Gene3D" id="1.25.40.20">
    <property type="entry name" value="Ankyrin repeat-containing domain"/>
    <property type="match status" value="5"/>
</dbReference>
<organism evidence="10 11">
    <name type="scientific">Camelina sativa</name>
    <name type="common">False flax</name>
    <name type="synonym">Myagrum sativum</name>
    <dbReference type="NCBI Taxonomy" id="90675"/>
    <lineage>
        <taxon>Eukaryota</taxon>
        <taxon>Viridiplantae</taxon>
        <taxon>Streptophyta</taxon>
        <taxon>Embryophyta</taxon>
        <taxon>Tracheophyta</taxon>
        <taxon>Spermatophyta</taxon>
        <taxon>Magnoliopsida</taxon>
        <taxon>eudicotyledons</taxon>
        <taxon>Gunneridae</taxon>
        <taxon>Pentapetalae</taxon>
        <taxon>rosids</taxon>
        <taxon>malvids</taxon>
        <taxon>Brassicales</taxon>
        <taxon>Brassicaceae</taxon>
        <taxon>Camelineae</taxon>
        <taxon>Camelina</taxon>
    </lineage>
</organism>
<reference evidence="10" key="1">
    <citation type="journal article" date="2014" name="Nat. Commun.">
        <title>The emerging biofuel crop Camelina sativa retains a highly undifferentiated hexaploid genome structure.</title>
        <authorList>
            <person name="Kagale S."/>
            <person name="Koh C."/>
            <person name="Nixon J."/>
            <person name="Bollina V."/>
            <person name="Clarke W.E."/>
            <person name="Tuteja R."/>
            <person name="Spillane C."/>
            <person name="Robinson S.J."/>
            <person name="Links M.G."/>
            <person name="Clarke C."/>
            <person name="Higgins E.E."/>
            <person name="Huebert T."/>
            <person name="Sharpe A.G."/>
            <person name="Parkin I.A."/>
        </authorList>
    </citation>
    <scope>NUCLEOTIDE SEQUENCE [LARGE SCALE GENOMIC DNA]</scope>
    <source>
        <strain evidence="10">cv. DH55</strain>
    </source>
</reference>
<dbReference type="PROSITE" id="PS50088">
    <property type="entry name" value="ANK_REPEAT"/>
    <property type="match status" value="5"/>
</dbReference>
<reference evidence="11" key="2">
    <citation type="submission" date="2025-08" db="UniProtKB">
        <authorList>
            <consortium name="RefSeq"/>
        </authorList>
    </citation>
    <scope>IDENTIFICATION</scope>
    <source>
        <tissue evidence="11">Leaf</tissue>
    </source>
</reference>
<dbReference type="RefSeq" id="XP_010416643.1">
    <property type="nucleotide sequence ID" value="XM_010418341.2"/>
</dbReference>